<name>A0A6N2KTD9_SALVM</name>
<sequence length="200" mass="23278">MEEQMKKHHRKREGKTKIEIEVSQLSVVWVGFMVKRGPRFSFMLPIRERSKVTSNSDAISKNPEGNRSAVALAIGKDVILLSNGGEILSFMGVLEVCKLGNFSDLSKPSQHKPFLRKPSLCCCLRSLTREEEKEEAERGESNSHEKLRSRYSKRQKGRKYDFGKSKMQPQRYDSWRLQNCFPRSHPIICYFYFPHQFAFV</sequence>
<accession>A0A6N2KTD9</accession>
<feature type="compositionally biased region" description="Basic and acidic residues" evidence="1">
    <location>
        <begin position="133"/>
        <end position="148"/>
    </location>
</feature>
<evidence type="ECO:0000256" key="1">
    <source>
        <dbReference type="SAM" id="MobiDB-lite"/>
    </source>
</evidence>
<protein>
    <submittedName>
        <fullName evidence="2">Uncharacterized protein</fullName>
    </submittedName>
</protein>
<dbReference type="EMBL" id="CAADRP010000557">
    <property type="protein sequence ID" value="VFU29958.1"/>
    <property type="molecule type" value="Genomic_DNA"/>
</dbReference>
<reference evidence="2" key="1">
    <citation type="submission" date="2019-03" db="EMBL/GenBank/DDBJ databases">
        <authorList>
            <person name="Mank J."/>
            <person name="Almeida P."/>
        </authorList>
    </citation>
    <scope>NUCLEOTIDE SEQUENCE</scope>
    <source>
        <strain evidence="2">78183</strain>
    </source>
</reference>
<feature type="region of interest" description="Disordered" evidence="1">
    <location>
        <begin position="133"/>
        <end position="165"/>
    </location>
</feature>
<evidence type="ECO:0000313" key="2">
    <source>
        <dbReference type="EMBL" id="VFU29958.1"/>
    </source>
</evidence>
<gene>
    <name evidence="2" type="ORF">SVIM_LOCUS111637</name>
</gene>
<dbReference type="AlphaFoldDB" id="A0A6N2KTD9"/>
<organism evidence="2">
    <name type="scientific">Salix viminalis</name>
    <name type="common">Common osier</name>
    <name type="synonym">Basket willow</name>
    <dbReference type="NCBI Taxonomy" id="40686"/>
    <lineage>
        <taxon>Eukaryota</taxon>
        <taxon>Viridiplantae</taxon>
        <taxon>Streptophyta</taxon>
        <taxon>Embryophyta</taxon>
        <taxon>Tracheophyta</taxon>
        <taxon>Spermatophyta</taxon>
        <taxon>Magnoliopsida</taxon>
        <taxon>eudicotyledons</taxon>
        <taxon>Gunneridae</taxon>
        <taxon>Pentapetalae</taxon>
        <taxon>rosids</taxon>
        <taxon>fabids</taxon>
        <taxon>Malpighiales</taxon>
        <taxon>Salicaceae</taxon>
        <taxon>Saliceae</taxon>
        <taxon>Salix</taxon>
    </lineage>
</organism>
<proteinExistence type="predicted"/>